<evidence type="ECO:0000256" key="1">
    <source>
        <dbReference type="ARBA" id="ARBA00004370"/>
    </source>
</evidence>
<evidence type="ECO:0000256" key="3">
    <source>
        <dbReference type="ARBA" id="ARBA00022692"/>
    </source>
</evidence>
<keyword evidence="5 6" id="KW-0472">Membrane</keyword>
<evidence type="ECO:0000313" key="8">
    <source>
        <dbReference type="EMBL" id="SVA80726.1"/>
    </source>
</evidence>
<organism evidence="8">
    <name type="scientific">marine metagenome</name>
    <dbReference type="NCBI Taxonomy" id="408172"/>
    <lineage>
        <taxon>unclassified sequences</taxon>
        <taxon>metagenomes</taxon>
        <taxon>ecological metagenomes</taxon>
    </lineage>
</organism>
<dbReference type="Gene3D" id="3.30.479.30">
    <property type="entry name" value="Band 7 domain"/>
    <property type="match status" value="1"/>
</dbReference>
<dbReference type="SUPFAM" id="SSF117892">
    <property type="entry name" value="Band 7/SPFH domain"/>
    <property type="match status" value="1"/>
</dbReference>
<comment type="subcellular location">
    <subcellularLocation>
        <location evidence="1">Membrane</location>
    </subcellularLocation>
</comment>
<dbReference type="AlphaFoldDB" id="A0A381YUK7"/>
<reference evidence="8" key="1">
    <citation type="submission" date="2018-05" db="EMBL/GenBank/DDBJ databases">
        <authorList>
            <person name="Lanie J.A."/>
            <person name="Ng W.-L."/>
            <person name="Kazmierczak K.M."/>
            <person name="Andrzejewski T.M."/>
            <person name="Davidsen T.M."/>
            <person name="Wayne K.J."/>
            <person name="Tettelin H."/>
            <person name="Glass J.I."/>
            <person name="Rusch D."/>
            <person name="Podicherti R."/>
            <person name="Tsui H.-C.T."/>
            <person name="Winkler M.E."/>
        </authorList>
    </citation>
    <scope>NUCLEOTIDE SEQUENCE</scope>
</reference>
<feature type="domain" description="Band 7" evidence="7">
    <location>
        <begin position="37"/>
        <end position="218"/>
    </location>
</feature>
<proteinExistence type="inferred from homology"/>
<evidence type="ECO:0000256" key="6">
    <source>
        <dbReference type="SAM" id="Phobius"/>
    </source>
</evidence>
<dbReference type="EMBL" id="UINC01019102">
    <property type="protein sequence ID" value="SVA80726.1"/>
    <property type="molecule type" value="Genomic_DNA"/>
</dbReference>
<dbReference type="SMART" id="SM00244">
    <property type="entry name" value="PHB"/>
    <property type="match status" value="1"/>
</dbReference>
<dbReference type="InterPro" id="IPR010201">
    <property type="entry name" value="HflK"/>
</dbReference>
<dbReference type="CDD" id="cd03404">
    <property type="entry name" value="SPFH_HflK"/>
    <property type="match status" value="1"/>
</dbReference>
<evidence type="ECO:0000256" key="5">
    <source>
        <dbReference type="ARBA" id="ARBA00023136"/>
    </source>
</evidence>
<dbReference type="PANTHER" id="PTHR43327">
    <property type="entry name" value="STOMATIN-LIKE PROTEIN 2, MITOCHONDRIAL"/>
    <property type="match status" value="1"/>
</dbReference>
<evidence type="ECO:0000256" key="4">
    <source>
        <dbReference type="ARBA" id="ARBA00022989"/>
    </source>
</evidence>
<protein>
    <recommendedName>
        <fullName evidence="7">Band 7 domain-containing protein</fullName>
    </recommendedName>
</protein>
<dbReference type="InterPro" id="IPR050710">
    <property type="entry name" value="Band7/mec-2_domain"/>
</dbReference>
<sequence>MTRRIILGDQEFNVPDKFPKSGLAVILLLVVLFMIWSAIYRVELEEVGVLMTVGKYTEEMKSGLHIKWPAPLQTVIKVPVKRELEMEFGQRGVNKQSGRRINQSEFEEESLMLTGDLNVAMVPWKTQYRIGDAFKFLFKVRDPIGTFRDMNEAVMREVIGDRSVNEVLTTGRQEIATDMENKLQKMCDQYDNGIIINRILLQKVLPPKQVQDAFNEVNTAEQEKERMINEALGGYNRIIPRAKGEAEQTVQQAEGYATDRVNRAKGDASLFNDVLAAYKRAPDVTKRRIYLETMADVYPAVKQKIILDKDLEGVLPLLPLGKDGK</sequence>
<gene>
    <name evidence="8" type="ORF">METZ01_LOCUS133580</name>
</gene>
<evidence type="ECO:0000259" key="7">
    <source>
        <dbReference type="SMART" id="SM00244"/>
    </source>
</evidence>
<comment type="similarity">
    <text evidence="2">Belongs to the band 7/mec-2 family. HflK subfamily.</text>
</comment>
<keyword evidence="4 6" id="KW-1133">Transmembrane helix</keyword>
<feature type="transmembrane region" description="Helical" evidence="6">
    <location>
        <begin position="21"/>
        <end position="40"/>
    </location>
</feature>
<evidence type="ECO:0000256" key="2">
    <source>
        <dbReference type="ARBA" id="ARBA00006971"/>
    </source>
</evidence>
<name>A0A381YUK7_9ZZZZ</name>
<dbReference type="GO" id="GO:0016020">
    <property type="term" value="C:membrane"/>
    <property type="evidence" value="ECO:0007669"/>
    <property type="project" value="UniProtKB-SubCell"/>
</dbReference>
<dbReference type="InterPro" id="IPR001107">
    <property type="entry name" value="Band_7"/>
</dbReference>
<accession>A0A381YUK7</accession>
<dbReference type="Pfam" id="PF01145">
    <property type="entry name" value="Band_7"/>
    <property type="match status" value="1"/>
</dbReference>
<dbReference type="InterPro" id="IPR036013">
    <property type="entry name" value="Band_7/SPFH_dom_sf"/>
</dbReference>
<keyword evidence="3 6" id="KW-0812">Transmembrane</keyword>
<dbReference type="NCBIfam" id="TIGR01933">
    <property type="entry name" value="hflK"/>
    <property type="match status" value="1"/>
</dbReference>
<dbReference type="PANTHER" id="PTHR43327:SF2">
    <property type="entry name" value="MODULATOR OF FTSH PROTEASE HFLK"/>
    <property type="match status" value="1"/>
</dbReference>